<dbReference type="PROSITE" id="PS50011">
    <property type="entry name" value="PROTEIN_KINASE_DOM"/>
    <property type="match status" value="1"/>
</dbReference>
<dbReference type="KEGG" id="dord:105991355"/>
<dbReference type="SMART" id="SM00220">
    <property type="entry name" value="S_TKc"/>
    <property type="match status" value="1"/>
</dbReference>
<dbReference type="Gene3D" id="1.10.510.10">
    <property type="entry name" value="Transferase(Phosphotransferase) domain 1"/>
    <property type="match status" value="1"/>
</dbReference>
<sequence>MTSDSREARSHQGLEASSSDEELLRDHYQVLRTIRHGGFALIKLAKHLLTDTLVAVKVLNKKENPFFATEVDVFKSLDHPNVVKLLEIIETEQWLYFVMEYLEGGDLVDYLQEAGRMEEEEARPLFKQILSAVKYCHDNRIAHRDIKLQNILLDQKGKAKLCDFGVSTRFTLGEELDYECGTVSFWPPELFLHQKYQGPKMDVWSLGIVLYGIVMGKLPFRRESSANLKRQVLNGPFPIRKTFSQELRGLFAFLLTANPEQRPSLGQVMKHPWFRKTKPFAPTPSQTVSKEPDPAILDIMYDLGYDSSEVRAALSGRTYNGARATYFLLLEQKDQGQDLTRYMRHSVSGPPQCPVRVYSSSSDTPKTTCRPASHTTTCLPAEQQKQEGGHLYVFSPPPLQPLYKERLGTSSHFLLQQQQETPGTAKGR</sequence>
<organism evidence="14 15">
    <name type="scientific">Dipodomys ordii</name>
    <name type="common">Ord's kangaroo rat</name>
    <dbReference type="NCBI Taxonomy" id="10020"/>
    <lineage>
        <taxon>Eukaryota</taxon>
        <taxon>Metazoa</taxon>
        <taxon>Chordata</taxon>
        <taxon>Craniata</taxon>
        <taxon>Vertebrata</taxon>
        <taxon>Euteleostomi</taxon>
        <taxon>Mammalia</taxon>
        <taxon>Eutheria</taxon>
        <taxon>Euarchontoglires</taxon>
        <taxon>Glires</taxon>
        <taxon>Rodentia</taxon>
        <taxon>Castorimorpha</taxon>
        <taxon>Heteromyidae</taxon>
        <taxon>Dipodomyinae</taxon>
        <taxon>Dipodomys</taxon>
    </lineage>
</organism>
<proteinExistence type="inferred from homology"/>
<dbReference type="FunFam" id="1.10.510.10:FF:000571">
    <property type="entry name" value="Maternal embryonic leucine zipper kinase"/>
    <property type="match status" value="1"/>
</dbReference>
<evidence type="ECO:0000256" key="4">
    <source>
        <dbReference type="ARBA" id="ARBA00022741"/>
    </source>
</evidence>
<dbReference type="PROSITE" id="PS50030">
    <property type="entry name" value="UBA"/>
    <property type="match status" value="1"/>
</dbReference>
<gene>
    <name evidence="15" type="primary">LOC105991355</name>
</gene>
<evidence type="ECO:0000256" key="5">
    <source>
        <dbReference type="ARBA" id="ARBA00022777"/>
    </source>
</evidence>
<comment type="function">
    <text evidence="7">May play a role in sperm motility, especially in the regulation of flagellar function.</text>
</comment>
<evidence type="ECO:0000256" key="11">
    <source>
        <dbReference type="SAM" id="MobiDB-lite"/>
    </source>
</evidence>
<evidence type="ECO:0000259" key="12">
    <source>
        <dbReference type="PROSITE" id="PS50011"/>
    </source>
</evidence>
<evidence type="ECO:0000256" key="3">
    <source>
        <dbReference type="ARBA" id="ARBA00022679"/>
    </source>
</evidence>
<dbReference type="FunCoup" id="A0A1S3FSU8">
    <property type="interactions" value="164"/>
</dbReference>
<evidence type="ECO:0000256" key="8">
    <source>
        <dbReference type="ARBA" id="ARBA00038181"/>
    </source>
</evidence>
<evidence type="ECO:0000256" key="7">
    <source>
        <dbReference type="ARBA" id="ARBA00037391"/>
    </source>
</evidence>
<dbReference type="InterPro" id="IPR015940">
    <property type="entry name" value="UBA"/>
</dbReference>
<evidence type="ECO:0000256" key="10">
    <source>
        <dbReference type="ARBA" id="ARBA00048679"/>
    </source>
</evidence>
<dbReference type="InterPro" id="IPR011009">
    <property type="entry name" value="Kinase-like_dom_sf"/>
</dbReference>
<keyword evidence="5" id="KW-0418">Kinase</keyword>
<dbReference type="CDD" id="cd14003">
    <property type="entry name" value="STKc_AMPK-like"/>
    <property type="match status" value="1"/>
</dbReference>
<evidence type="ECO:0000313" key="15">
    <source>
        <dbReference type="RefSeq" id="XP_012879440.1"/>
    </source>
</evidence>
<keyword evidence="14" id="KW-1185">Reference proteome</keyword>
<dbReference type="RefSeq" id="XP_012879440.1">
    <property type="nucleotide sequence ID" value="XM_013023986.1"/>
</dbReference>
<evidence type="ECO:0000256" key="2">
    <source>
        <dbReference type="ARBA" id="ARBA00022527"/>
    </source>
</evidence>
<evidence type="ECO:0000256" key="6">
    <source>
        <dbReference type="ARBA" id="ARBA00022840"/>
    </source>
</evidence>
<comment type="catalytic activity">
    <reaction evidence="9">
        <text>L-threonyl-[protein] + ATP = O-phospho-L-threonyl-[protein] + ADP + H(+)</text>
        <dbReference type="Rhea" id="RHEA:46608"/>
        <dbReference type="Rhea" id="RHEA-COMP:11060"/>
        <dbReference type="Rhea" id="RHEA-COMP:11605"/>
        <dbReference type="ChEBI" id="CHEBI:15378"/>
        <dbReference type="ChEBI" id="CHEBI:30013"/>
        <dbReference type="ChEBI" id="CHEBI:30616"/>
        <dbReference type="ChEBI" id="CHEBI:61977"/>
        <dbReference type="ChEBI" id="CHEBI:456216"/>
        <dbReference type="EC" id="2.7.11.1"/>
    </reaction>
</comment>
<feature type="domain" description="Protein kinase" evidence="12">
    <location>
        <begin position="28"/>
        <end position="274"/>
    </location>
</feature>
<keyword evidence="3" id="KW-0808">Transferase</keyword>
<evidence type="ECO:0000313" key="14">
    <source>
        <dbReference type="Proteomes" id="UP000081671"/>
    </source>
</evidence>
<evidence type="ECO:0000256" key="9">
    <source>
        <dbReference type="ARBA" id="ARBA00047899"/>
    </source>
</evidence>
<accession>A0A1S3FSU8</accession>
<evidence type="ECO:0000256" key="1">
    <source>
        <dbReference type="ARBA" id="ARBA00012513"/>
    </source>
</evidence>
<dbReference type="InterPro" id="IPR000719">
    <property type="entry name" value="Prot_kinase_dom"/>
</dbReference>
<dbReference type="Proteomes" id="UP000081671">
    <property type="component" value="Unplaced"/>
</dbReference>
<evidence type="ECO:0000259" key="13">
    <source>
        <dbReference type="PROSITE" id="PS50030"/>
    </source>
</evidence>
<dbReference type="SMART" id="SM00165">
    <property type="entry name" value="UBA"/>
    <property type="match status" value="1"/>
</dbReference>
<feature type="compositionally biased region" description="Basic and acidic residues" evidence="11">
    <location>
        <begin position="1"/>
        <end position="12"/>
    </location>
</feature>
<dbReference type="InParanoid" id="A0A1S3FSU8"/>
<dbReference type="AlphaFoldDB" id="A0A1S3FSU8"/>
<dbReference type="EC" id="2.7.11.1" evidence="1"/>
<protein>
    <recommendedName>
        <fullName evidence="1">non-specific serine/threonine protein kinase</fullName>
        <ecNumber evidence="1">2.7.11.1</ecNumber>
    </recommendedName>
</protein>
<dbReference type="PANTHER" id="PTHR24346:SF95">
    <property type="entry name" value="SPERM MOTILITY KINASE 3A"/>
    <property type="match status" value="1"/>
</dbReference>
<dbReference type="GO" id="GO:0004674">
    <property type="term" value="F:protein serine/threonine kinase activity"/>
    <property type="evidence" value="ECO:0007669"/>
    <property type="project" value="UniProtKB-KW"/>
</dbReference>
<dbReference type="GO" id="GO:0035556">
    <property type="term" value="P:intracellular signal transduction"/>
    <property type="evidence" value="ECO:0007669"/>
    <property type="project" value="TreeGrafter"/>
</dbReference>
<dbReference type="PROSITE" id="PS00108">
    <property type="entry name" value="PROTEIN_KINASE_ST"/>
    <property type="match status" value="1"/>
</dbReference>
<comment type="similarity">
    <text evidence="8">Belongs to the protein kinase superfamily. CAMK Ser/Thr protein kinase family. Smok subfamily.</text>
</comment>
<dbReference type="PANTHER" id="PTHR24346">
    <property type="entry name" value="MAP/MICROTUBULE AFFINITY-REGULATING KINASE"/>
    <property type="match status" value="1"/>
</dbReference>
<comment type="catalytic activity">
    <reaction evidence="10">
        <text>L-seryl-[protein] + ATP = O-phospho-L-seryl-[protein] + ADP + H(+)</text>
        <dbReference type="Rhea" id="RHEA:17989"/>
        <dbReference type="Rhea" id="RHEA-COMP:9863"/>
        <dbReference type="Rhea" id="RHEA-COMP:11604"/>
        <dbReference type="ChEBI" id="CHEBI:15378"/>
        <dbReference type="ChEBI" id="CHEBI:29999"/>
        <dbReference type="ChEBI" id="CHEBI:30616"/>
        <dbReference type="ChEBI" id="CHEBI:83421"/>
        <dbReference type="ChEBI" id="CHEBI:456216"/>
        <dbReference type="EC" id="2.7.11.1"/>
    </reaction>
</comment>
<dbReference type="GO" id="GO:0005524">
    <property type="term" value="F:ATP binding"/>
    <property type="evidence" value="ECO:0007669"/>
    <property type="project" value="UniProtKB-KW"/>
</dbReference>
<feature type="region of interest" description="Disordered" evidence="11">
    <location>
        <begin position="353"/>
        <end position="374"/>
    </location>
</feature>
<dbReference type="GO" id="GO:0005737">
    <property type="term" value="C:cytoplasm"/>
    <property type="evidence" value="ECO:0007669"/>
    <property type="project" value="TreeGrafter"/>
</dbReference>
<dbReference type="GeneID" id="105991355"/>
<dbReference type="SUPFAM" id="SSF56112">
    <property type="entry name" value="Protein kinase-like (PK-like)"/>
    <property type="match status" value="1"/>
</dbReference>
<reference evidence="15" key="1">
    <citation type="submission" date="2025-08" db="UniProtKB">
        <authorList>
            <consortium name="RefSeq"/>
        </authorList>
    </citation>
    <scope>IDENTIFICATION</scope>
    <source>
        <tissue evidence="15">Kidney</tissue>
    </source>
</reference>
<feature type="compositionally biased region" description="Polar residues" evidence="11">
    <location>
        <begin position="358"/>
        <end position="367"/>
    </location>
</feature>
<keyword evidence="6" id="KW-0067">ATP-binding</keyword>
<feature type="region of interest" description="Disordered" evidence="11">
    <location>
        <begin position="1"/>
        <end position="20"/>
    </location>
</feature>
<keyword evidence="2" id="KW-0723">Serine/threonine-protein kinase</keyword>
<dbReference type="InterPro" id="IPR008271">
    <property type="entry name" value="Ser/Thr_kinase_AS"/>
</dbReference>
<keyword evidence="4" id="KW-0547">Nucleotide-binding</keyword>
<dbReference type="OrthoDB" id="9396925at2759"/>
<feature type="domain" description="UBA" evidence="13">
    <location>
        <begin position="291"/>
        <end position="331"/>
    </location>
</feature>
<dbReference type="Pfam" id="PF00069">
    <property type="entry name" value="Pkinase"/>
    <property type="match status" value="1"/>
</dbReference>
<dbReference type="FunFam" id="3.30.200.20:FF:000003">
    <property type="entry name" value="Non-specific serine/threonine protein kinase"/>
    <property type="match status" value="1"/>
</dbReference>
<name>A0A1S3FSU8_DIPOR</name>